<reference evidence="1 2" key="1">
    <citation type="submission" date="2019-03" db="EMBL/GenBank/DDBJ databases">
        <title>Single cell metagenomics reveals metabolic interactions within the superorganism composed of flagellate Streblomastix strix and complex community of Bacteroidetes bacteria on its surface.</title>
        <authorList>
            <person name="Treitli S.C."/>
            <person name="Kolisko M."/>
            <person name="Husnik F."/>
            <person name="Keeling P."/>
            <person name="Hampl V."/>
        </authorList>
    </citation>
    <scope>NUCLEOTIDE SEQUENCE [LARGE SCALE GENOMIC DNA]</scope>
    <source>
        <strain evidence="1">ST1C</strain>
    </source>
</reference>
<gene>
    <name evidence="1" type="ORF">EZS28_048114</name>
</gene>
<dbReference type="AlphaFoldDB" id="A0A5J4TE05"/>
<protein>
    <submittedName>
        <fullName evidence="1">Uncharacterized protein</fullName>
    </submittedName>
</protein>
<dbReference type="EMBL" id="SNRW01033115">
    <property type="protein sequence ID" value="KAA6356359.1"/>
    <property type="molecule type" value="Genomic_DNA"/>
</dbReference>
<comment type="caution">
    <text evidence="1">The sequence shown here is derived from an EMBL/GenBank/DDBJ whole genome shotgun (WGS) entry which is preliminary data.</text>
</comment>
<dbReference type="Proteomes" id="UP000324800">
    <property type="component" value="Unassembled WGS sequence"/>
</dbReference>
<name>A0A5J4TE05_9EUKA</name>
<accession>A0A5J4TE05</accession>
<feature type="non-terminal residue" evidence="1">
    <location>
        <position position="120"/>
    </location>
</feature>
<proteinExistence type="predicted"/>
<evidence type="ECO:0000313" key="1">
    <source>
        <dbReference type="EMBL" id="KAA6356359.1"/>
    </source>
</evidence>
<sequence length="120" mass="13260">MKIQNAEDVKSSILPNDDNNRLPPLANRIDVSSLPVLTNPFQLTLLVNVLDPLIIQSYIVLIKLRNVLESIINDNFASTSNIVKQVLATGSYVSSQFAPNGLIHFNLLVQAGDFIHPCHK</sequence>
<evidence type="ECO:0000313" key="2">
    <source>
        <dbReference type="Proteomes" id="UP000324800"/>
    </source>
</evidence>
<organism evidence="1 2">
    <name type="scientific">Streblomastix strix</name>
    <dbReference type="NCBI Taxonomy" id="222440"/>
    <lineage>
        <taxon>Eukaryota</taxon>
        <taxon>Metamonada</taxon>
        <taxon>Preaxostyla</taxon>
        <taxon>Oxymonadida</taxon>
        <taxon>Streblomastigidae</taxon>
        <taxon>Streblomastix</taxon>
    </lineage>
</organism>